<comment type="subunit">
    <text evidence="5">Part of the 50S ribosomal subunit; part of the 5S rRNA/L5/L18/L25 subcomplex. Contacts the 5S rRNA. Binds to the 5S rRNA independently of L5 and L18.</text>
</comment>
<dbReference type="InterPro" id="IPR020930">
    <property type="entry name" value="Ribosomal_uL5_bac-type"/>
</dbReference>
<feature type="region of interest" description="Disordered" evidence="6">
    <location>
        <begin position="188"/>
        <end position="207"/>
    </location>
</feature>
<organism evidence="9 10">
    <name type="scientific">Soehngenia longivitae</name>
    <dbReference type="NCBI Taxonomy" id="2562294"/>
    <lineage>
        <taxon>Bacteria</taxon>
        <taxon>Bacillati</taxon>
        <taxon>Bacillota</taxon>
        <taxon>Tissierellia</taxon>
        <taxon>Tissierellales</taxon>
        <taxon>Tissierellaceae</taxon>
        <taxon>Soehngenia</taxon>
    </lineage>
</organism>
<evidence type="ECO:0000259" key="8">
    <source>
        <dbReference type="Pfam" id="PF14693"/>
    </source>
</evidence>
<feature type="domain" description="Large ribosomal subunit protein bL25 beta" evidence="8">
    <location>
        <begin position="99"/>
        <end position="183"/>
    </location>
</feature>
<comment type="similarity">
    <text evidence="5">Belongs to the bacterial ribosomal protein bL25 family. CTC subfamily.</text>
</comment>
<evidence type="ECO:0000256" key="4">
    <source>
        <dbReference type="ARBA" id="ARBA00023274"/>
    </source>
</evidence>
<dbReference type="InterPro" id="IPR001021">
    <property type="entry name" value="Ribosomal_bL25_long"/>
</dbReference>
<dbReference type="GO" id="GO:0003735">
    <property type="term" value="F:structural constituent of ribosome"/>
    <property type="evidence" value="ECO:0007669"/>
    <property type="project" value="InterPro"/>
</dbReference>
<keyword evidence="3 5" id="KW-0689">Ribosomal protein</keyword>
<evidence type="ECO:0000256" key="2">
    <source>
        <dbReference type="ARBA" id="ARBA00022884"/>
    </source>
</evidence>
<dbReference type="InterPro" id="IPR029751">
    <property type="entry name" value="Ribosomal_L25_dom"/>
</dbReference>
<dbReference type="OrthoDB" id="9790002at2"/>
<dbReference type="Pfam" id="PF14693">
    <property type="entry name" value="Ribosomal_TL5_C"/>
    <property type="match status" value="1"/>
</dbReference>
<dbReference type="Pfam" id="PF01386">
    <property type="entry name" value="Ribosomal_L25p"/>
    <property type="match status" value="1"/>
</dbReference>
<feature type="compositionally biased region" description="Acidic residues" evidence="6">
    <location>
        <begin position="188"/>
        <end position="198"/>
    </location>
</feature>
<feature type="domain" description="Large ribosomal subunit protein bL25 L25" evidence="7">
    <location>
        <begin position="5"/>
        <end position="91"/>
    </location>
</feature>
<dbReference type="NCBIfam" id="TIGR00731">
    <property type="entry name" value="bL25_bact_ctc"/>
    <property type="match status" value="1"/>
</dbReference>
<dbReference type="PANTHER" id="PTHR33284:SF1">
    <property type="entry name" value="RIBOSOMAL PROTEIN L25_GLN-TRNA SYNTHETASE, ANTI-CODON-BINDING DOMAIN-CONTAINING PROTEIN"/>
    <property type="match status" value="1"/>
</dbReference>
<evidence type="ECO:0000256" key="6">
    <source>
        <dbReference type="SAM" id="MobiDB-lite"/>
    </source>
</evidence>
<gene>
    <name evidence="5" type="primary">rplY</name>
    <name evidence="5" type="synonym">ctc</name>
    <name evidence="9" type="ORF">E4100_02170</name>
</gene>
<sequence length="207" mass="23901">MSYKLNAETREEIGKNKAKKIRKENEIPAIIYERNRESIPVKIDGIEFMKVFREAGTSNLIDLSLENETTPVIIKSVQKDPIKGNVIHVDLQRLDMKEKIKVEVPIILHNRDKIKNQPSVLMQMIESLEIECLPGDMPEAIEIDVEDLDFNEPIKVKNLDIINNPNVRVITDHDMTICVLNRPTDYKEELEEETEGSEPELVKDEEK</sequence>
<dbReference type="PANTHER" id="PTHR33284">
    <property type="entry name" value="RIBOSOMAL PROTEIN L25/GLN-TRNA SYNTHETASE, ANTI-CODON-BINDING DOMAIN-CONTAINING PROTEIN"/>
    <property type="match status" value="1"/>
</dbReference>
<dbReference type="InterPro" id="IPR037121">
    <property type="entry name" value="Ribosomal_bL25_C"/>
</dbReference>
<evidence type="ECO:0000259" key="7">
    <source>
        <dbReference type="Pfam" id="PF01386"/>
    </source>
</evidence>
<dbReference type="HAMAP" id="MF_01334">
    <property type="entry name" value="Ribosomal_bL25_CTC"/>
    <property type="match status" value="1"/>
</dbReference>
<proteinExistence type="inferred from homology"/>
<accession>A0A4Z0D969</accession>
<keyword evidence="10" id="KW-1185">Reference proteome</keyword>
<dbReference type="InterPro" id="IPR011035">
    <property type="entry name" value="Ribosomal_bL25/Gln-tRNA_synth"/>
</dbReference>
<evidence type="ECO:0000256" key="5">
    <source>
        <dbReference type="HAMAP-Rule" id="MF_01334"/>
    </source>
</evidence>
<evidence type="ECO:0000313" key="10">
    <source>
        <dbReference type="Proteomes" id="UP000298381"/>
    </source>
</evidence>
<dbReference type="Gene3D" id="2.40.240.10">
    <property type="entry name" value="Ribosomal Protein L25, Chain P"/>
    <property type="match status" value="1"/>
</dbReference>
<name>A0A4Z0D969_9FIRM</name>
<dbReference type="AlphaFoldDB" id="A0A4Z0D969"/>
<evidence type="ECO:0000256" key="3">
    <source>
        <dbReference type="ARBA" id="ARBA00022980"/>
    </source>
</evidence>
<evidence type="ECO:0000256" key="1">
    <source>
        <dbReference type="ARBA" id="ARBA00022730"/>
    </source>
</evidence>
<dbReference type="GO" id="GO:0022625">
    <property type="term" value="C:cytosolic large ribosomal subunit"/>
    <property type="evidence" value="ECO:0007669"/>
    <property type="project" value="TreeGrafter"/>
</dbReference>
<dbReference type="EMBL" id="SRIB01000002">
    <property type="protein sequence ID" value="TFZ41403.1"/>
    <property type="molecule type" value="Genomic_DNA"/>
</dbReference>
<dbReference type="InterPro" id="IPR020057">
    <property type="entry name" value="Ribosomal_bL25_b-dom"/>
</dbReference>
<dbReference type="RefSeq" id="WP_135270391.1">
    <property type="nucleotide sequence ID" value="NZ_SRIB01000002.1"/>
</dbReference>
<dbReference type="InterPro" id="IPR020056">
    <property type="entry name" value="Rbsml_bL25/Gln-tRNA_synth_N"/>
</dbReference>
<dbReference type="CDD" id="cd00495">
    <property type="entry name" value="Ribosomal_L25_TL5_CTC"/>
    <property type="match status" value="1"/>
</dbReference>
<dbReference type="GO" id="GO:0008097">
    <property type="term" value="F:5S rRNA binding"/>
    <property type="evidence" value="ECO:0007669"/>
    <property type="project" value="InterPro"/>
</dbReference>
<dbReference type="GO" id="GO:0006412">
    <property type="term" value="P:translation"/>
    <property type="evidence" value="ECO:0007669"/>
    <property type="project" value="UniProtKB-UniRule"/>
</dbReference>
<reference evidence="9 10" key="1">
    <citation type="submission" date="2019-03" db="EMBL/GenBank/DDBJ databases">
        <title>Draft genome sequence data and analysis of a Fermenting Bacterium, Soehngenia longevitae strain 1933PT, isolated from petroleum reservoir in Azerbaijan.</title>
        <authorList>
            <person name="Grouzdev D.S."/>
            <person name="Bidzhieva S.K."/>
            <person name="Sokolova D.S."/>
            <person name="Tourova T.P."/>
            <person name="Poltaraus A.B."/>
            <person name="Nazina T.N."/>
        </authorList>
    </citation>
    <scope>NUCLEOTIDE SEQUENCE [LARGE SCALE GENOMIC DNA]</scope>
    <source>
        <strain evidence="9 10">1933P</strain>
    </source>
</reference>
<comment type="function">
    <text evidence="5">This is one of the proteins that binds to the 5S RNA in the ribosome where it forms part of the central protuberance.</text>
</comment>
<keyword evidence="1 5" id="KW-0699">rRNA-binding</keyword>
<protein>
    <recommendedName>
        <fullName evidence="5">Large ribosomal subunit protein bL25</fullName>
    </recommendedName>
    <alternativeName>
        <fullName evidence="5">General stress protein CTC</fullName>
    </alternativeName>
</protein>
<dbReference type="SUPFAM" id="SSF50715">
    <property type="entry name" value="Ribosomal protein L25-like"/>
    <property type="match status" value="1"/>
</dbReference>
<dbReference type="Proteomes" id="UP000298381">
    <property type="component" value="Unassembled WGS sequence"/>
</dbReference>
<comment type="caution">
    <text evidence="9">The sequence shown here is derived from an EMBL/GenBank/DDBJ whole genome shotgun (WGS) entry which is preliminary data.</text>
</comment>
<dbReference type="Gene3D" id="2.170.120.20">
    <property type="entry name" value="Ribosomal protein L25, beta domain"/>
    <property type="match status" value="1"/>
</dbReference>
<evidence type="ECO:0000313" key="9">
    <source>
        <dbReference type="EMBL" id="TFZ41403.1"/>
    </source>
</evidence>
<keyword evidence="4 5" id="KW-0687">Ribonucleoprotein</keyword>
<keyword evidence="2 5" id="KW-0694">RNA-binding</keyword>